<feature type="compositionally biased region" description="Polar residues" evidence="1">
    <location>
        <begin position="336"/>
        <end position="347"/>
    </location>
</feature>
<name>A0A1Y1Z915_9PLEO</name>
<accession>A0A1Y1Z915</accession>
<keyword evidence="3" id="KW-1185">Reference proteome</keyword>
<feature type="compositionally biased region" description="Basic residues" evidence="1">
    <location>
        <begin position="481"/>
        <end position="492"/>
    </location>
</feature>
<feature type="region of interest" description="Disordered" evidence="1">
    <location>
        <begin position="329"/>
        <end position="385"/>
    </location>
</feature>
<feature type="compositionally biased region" description="Basic and acidic residues" evidence="1">
    <location>
        <begin position="781"/>
        <end position="797"/>
    </location>
</feature>
<comment type="caution">
    <text evidence="2">The sequence shown here is derived from an EMBL/GenBank/DDBJ whole genome shotgun (WGS) entry which is preliminary data.</text>
</comment>
<protein>
    <submittedName>
        <fullName evidence="2">Uncharacterized protein</fullName>
    </submittedName>
</protein>
<reference evidence="2 3" key="1">
    <citation type="submission" date="2016-07" db="EMBL/GenBank/DDBJ databases">
        <title>Pervasive Adenine N6-methylation of Active Genes in Fungi.</title>
        <authorList>
            <consortium name="DOE Joint Genome Institute"/>
            <person name="Mondo S.J."/>
            <person name="Dannebaum R.O."/>
            <person name="Kuo R.C."/>
            <person name="Labutti K."/>
            <person name="Haridas S."/>
            <person name="Kuo A."/>
            <person name="Salamov A."/>
            <person name="Ahrendt S.R."/>
            <person name="Lipzen A."/>
            <person name="Sullivan W."/>
            <person name="Andreopoulos W.B."/>
            <person name="Clum A."/>
            <person name="Lindquist E."/>
            <person name="Daum C."/>
            <person name="Ramamoorthy G.K."/>
            <person name="Gryganskyi A."/>
            <person name="Culley D."/>
            <person name="Magnuson J.K."/>
            <person name="James T.Y."/>
            <person name="O'Malley M.A."/>
            <person name="Stajich J.E."/>
            <person name="Spatafora J.W."/>
            <person name="Visel A."/>
            <person name="Grigoriev I.V."/>
        </authorList>
    </citation>
    <scope>NUCLEOTIDE SEQUENCE [LARGE SCALE GENOMIC DNA]</scope>
    <source>
        <strain evidence="2 3">CBS 115471</strain>
    </source>
</reference>
<dbReference type="OrthoDB" id="5419922at2759"/>
<feature type="region of interest" description="Disordered" evidence="1">
    <location>
        <begin position="597"/>
        <end position="620"/>
    </location>
</feature>
<feature type="compositionally biased region" description="Basic residues" evidence="1">
    <location>
        <begin position="450"/>
        <end position="460"/>
    </location>
</feature>
<dbReference type="STRING" id="1231657.A0A1Y1Z915"/>
<evidence type="ECO:0000313" key="2">
    <source>
        <dbReference type="EMBL" id="ORY06507.1"/>
    </source>
</evidence>
<dbReference type="Proteomes" id="UP000193144">
    <property type="component" value="Unassembled WGS sequence"/>
</dbReference>
<organism evidence="2 3">
    <name type="scientific">Clohesyomyces aquaticus</name>
    <dbReference type="NCBI Taxonomy" id="1231657"/>
    <lineage>
        <taxon>Eukaryota</taxon>
        <taxon>Fungi</taxon>
        <taxon>Dikarya</taxon>
        <taxon>Ascomycota</taxon>
        <taxon>Pezizomycotina</taxon>
        <taxon>Dothideomycetes</taxon>
        <taxon>Pleosporomycetidae</taxon>
        <taxon>Pleosporales</taxon>
        <taxon>Lindgomycetaceae</taxon>
        <taxon>Clohesyomyces</taxon>
    </lineage>
</organism>
<feature type="region of interest" description="Disordered" evidence="1">
    <location>
        <begin position="449"/>
        <end position="578"/>
    </location>
</feature>
<feature type="region of interest" description="Disordered" evidence="1">
    <location>
        <begin position="77"/>
        <end position="151"/>
    </location>
</feature>
<feature type="compositionally biased region" description="Polar residues" evidence="1">
    <location>
        <begin position="178"/>
        <end position="190"/>
    </location>
</feature>
<proteinExistence type="predicted"/>
<dbReference type="AlphaFoldDB" id="A0A1Y1Z915"/>
<evidence type="ECO:0000256" key="1">
    <source>
        <dbReference type="SAM" id="MobiDB-lite"/>
    </source>
</evidence>
<evidence type="ECO:0000313" key="3">
    <source>
        <dbReference type="Proteomes" id="UP000193144"/>
    </source>
</evidence>
<sequence length="803" mass="88329">MPPLLHKHLQKGLVFEALEPDPECALEAIADVHYDASQRAAKRRKIENIAAQYLRGRPPVLLSSSLRGPFKNWNNPWASRGMPTRQKHGRITRQSRGGEPHEATAITNLQKDGLQERSRGATEISHQIRSAEPSKAVKVGKRNSDGRDGQKAQVIVLNASILTENNDQSTATEYFSANLHQNSPQRNPESNPDWLKRPAMPSDVRREDRSNTSPTPSRHANMAVDALPELQIDPSKGLAPRAPLLSSVRKDHPAAGAPCMWSASAPMDISSPLRPLHNVQEHSKDPGHVFVAPVVPHMFRPETHKPPDLTRSNLHTTIRTTDYSSATAGSILDVPSKTSETVGSTSEHAQRRDDFHKESSSTLQTNRTKSSQLTPSRPQQTPTPAISPAELHVQDADQTVLGGYHSARGLSRLAAERAFPTNDITKRPPSREEIHRSAERCVAGPAARVKERRTNRRGSKAVHDHIASPAPASSTGFAYRRTAKVQRARTAKARAVPRMMTFDTSPAIQEGDPRRNPKEAEADVTKHRPDEESISNHGSARGSARPDIYEVIASETAVNEQGNDQGQQEDLRSSRQSNYSTQAAMMLAHLEFQEGTFPSISCNTPDTGDGQPDSNTPQHVAREASPAITPFHAFNKELDERQPTLPQESVLRGPPMSTQDLFNAASPFAFSTVKKPRRQLRSSLRFAVLPSEDQSNHEADLTNDPKSPTPSAERIPLKERNSHLSPLKWGGKGSQESILKARRLSSSGVLELPNLDFHTSLDDALDGEILDYAYGYVREQKDEGGKSGAGEERRVEVLRCTGS</sequence>
<feature type="compositionally biased region" description="Polar residues" evidence="1">
    <location>
        <begin position="360"/>
        <end position="384"/>
    </location>
</feature>
<feature type="compositionally biased region" description="Basic and acidic residues" evidence="1">
    <location>
        <begin position="511"/>
        <end position="531"/>
    </location>
</feature>
<feature type="compositionally biased region" description="Polar residues" evidence="1">
    <location>
        <begin position="597"/>
        <end position="618"/>
    </location>
</feature>
<feature type="region of interest" description="Disordered" evidence="1">
    <location>
        <begin position="781"/>
        <end position="803"/>
    </location>
</feature>
<feature type="compositionally biased region" description="Polar residues" evidence="1">
    <location>
        <begin position="556"/>
        <end position="578"/>
    </location>
</feature>
<feature type="region of interest" description="Disordered" evidence="1">
    <location>
        <begin position="178"/>
        <end position="219"/>
    </location>
</feature>
<gene>
    <name evidence="2" type="ORF">BCR34DRAFT_604183</name>
</gene>
<feature type="compositionally biased region" description="Basic and acidic residues" evidence="1">
    <location>
        <begin position="348"/>
        <end position="359"/>
    </location>
</feature>
<feature type="region of interest" description="Disordered" evidence="1">
    <location>
        <begin position="687"/>
        <end position="732"/>
    </location>
</feature>
<dbReference type="EMBL" id="MCFA01000116">
    <property type="protein sequence ID" value="ORY06507.1"/>
    <property type="molecule type" value="Genomic_DNA"/>
</dbReference>